<proteinExistence type="predicted"/>
<evidence type="ECO:0000256" key="1">
    <source>
        <dbReference type="SAM" id="Phobius"/>
    </source>
</evidence>
<protein>
    <submittedName>
        <fullName evidence="2">Uncharacterized protein</fullName>
    </submittedName>
</protein>
<accession>A0A8J5L350</accession>
<reference evidence="2 3" key="1">
    <citation type="submission" date="2020-08" db="EMBL/GenBank/DDBJ databases">
        <title>Plant Genome Project.</title>
        <authorList>
            <person name="Zhang R.-G."/>
        </authorList>
    </citation>
    <scope>NUCLEOTIDE SEQUENCE [LARGE SCALE GENOMIC DNA]</scope>
    <source>
        <tissue evidence="2">Rhizome</tissue>
    </source>
</reference>
<keyword evidence="3" id="KW-1185">Reference proteome</keyword>
<gene>
    <name evidence="2" type="ORF">ZIOFF_038724</name>
</gene>
<name>A0A8J5L350_ZINOF</name>
<sequence length="172" mass="19253">MNIPHRPSRQRPTTALPPDLNNFHHGNPWFMGGSPVANTSLVTTHSLLPSVACSHCLAFKFMGSPLPLLFLIGALVIASLVWFQPVCYLEDCHCSFGSLAPPGSYQLGIRARSLLHRLIVFRSNFNKCMVLTRLQEKKIHSDMMIGDSHPDAKCALEFEAKHETRMDKLEKT</sequence>
<keyword evidence="1" id="KW-0472">Membrane</keyword>
<keyword evidence="1" id="KW-0812">Transmembrane</keyword>
<evidence type="ECO:0000313" key="2">
    <source>
        <dbReference type="EMBL" id="KAG6498970.1"/>
    </source>
</evidence>
<evidence type="ECO:0000313" key="3">
    <source>
        <dbReference type="Proteomes" id="UP000734854"/>
    </source>
</evidence>
<keyword evidence="1" id="KW-1133">Transmembrane helix</keyword>
<feature type="transmembrane region" description="Helical" evidence="1">
    <location>
        <begin position="66"/>
        <end position="83"/>
    </location>
</feature>
<dbReference type="EMBL" id="JACMSC010000011">
    <property type="protein sequence ID" value="KAG6498970.1"/>
    <property type="molecule type" value="Genomic_DNA"/>
</dbReference>
<dbReference type="Proteomes" id="UP000734854">
    <property type="component" value="Unassembled WGS sequence"/>
</dbReference>
<organism evidence="2 3">
    <name type="scientific">Zingiber officinale</name>
    <name type="common">Ginger</name>
    <name type="synonym">Amomum zingiber</name>
    <dbReference type="NCBI Taxonomy" id="94328"/>
    <lineage>
        <taxon>Eukaryota</taxon>
        <taxon>Viridiplantae</taxon>
        <taxon>Streptophyta</taxon>
        <taxon>Embryophyta</taxon>
        <taxon>Tracheophyta</taxon>
        <taxon>Spermatophyta</taxon>
        <taxon>Magnoliopsida</taxon>
        <taxon>Liliopsida</taxon>
        <taxon>Zingiberales</taxon>
        <taxon>Zingiberaceae</taxon>
        <taxon>Zingiber</taxon>
    </lineage>
</organism>
<comment type="caution">
    <text evidence="2">The sequence shown here is derived from an EMBL/GenBank/DDBJ whole genome shotgun (WGS) entry which is preliminary data.</text>
</comment>
<dbReference type="AlphaFoldDB" id="A0A8J5L350"/>